<evidence type="ECO:0000256" key="1">
    <source>
        <dbReference type="SAM" id="MobiDB-lite"/>
    </source>
</evidence>
<sequence length="460" mass="51694">MGLSLASTSRDAVRTETLRTMQQVAHLRVELPPTTPRKKKHRSSPPATVELPQLEAQHYDTPAAVRLFAHLWPRSRAPTLRAWGSYLALEIRLAAQRRRIRAAYPLEASRAGWDSWAPVRAALARIADADALHVSHVNAAMYGAMRWRPSDGLEEDWPSWNDVQTTYTALRSNLLQAEMRRAMFGLPAPLRPQQSAPDESNAQLLPSALRPMPAHVMPTHTTYTLLLTLATRQGDFAGMLDVLHDLTSTELDAAERAQRWQMAELRGQDAMAREAARLEQEEEEGEREKMQPSLADFDAIFRGFAKHALPSRFDVETSSWVPNEEAAAAAAPHQQAWTMSAFLELLDLFLDCSPRAAYAANERAEAGASHAPSAPLWRAHAERHRVHRSSSTTAAAPPPKALFFLLTAMRRVSGDDAKWVLQQWQDVEDKFTAHDEGWRAWRPNIYTRNALELLQRRAEA</sequence>
<reference evidence="2 3" key="1">
    <citation type="journal article" date="2018" name="Mol. Biol. Evol.">
        <title>Broad Genomic Sampling Reveals a Smut Pathogenic Ancestry of the Fungal Clade Ustilaginomycotina.</title>
        <authorList>
            <person name="Kijpornyongpan T."/>
            <person name="Mondo S.J."/>
            <person name="Barry K."/>
            <person name="Sandor L."/>
            <person name="Lee J."/>
            <person name="Lipzen A."/>
            <person name="Pangilinan J."/>
            <person name="LaButti K."/>
            <person name="Hainaut M."/>
            <person name="Henrissat B."/>
            <person name="Grigoriev I.V."/>
            <person name="Spatafora J.W."/>
            <person name="Aime M.C."/>
        </authorList>
    </citation>
    <scope>NUCLEOTIDE SEQUENCE [LARGE SCALE GENOMIC DNA]</scope>
    <source>
        <strain evidence="2 3">MCA 4186</strain>
    </source>
</reference>
<proteinExistence type="predicted"/>
<organism evidence="2 3">
    <name type="scientific">Tilletiopsis washingtonensis</name>
    <dbReference type="NCBI Taxonomy" id="58919"/>
    <lineage>
        <taxon>Eukaryota</taxon>
        <taxon>Fungi</taxon>
        <taxon>Dikarya</taxon>
        <taxon>Basidiomycota</taxon>
        <taxon>Ustilaginomycotina</taxon>
        <taxon>Exobasidiomycetes</taxon>
        <taxon>Entylomatales</taxon>
        <taxon>Entylomatales incertae sedis</taxon>
        <taxon>Tilletiopsis</taxon>
    </lineage>
</organism>
<dbReference type="STRING" id="58919.A0A316Z8S3"/>
<feature type="region of interest" description="Disordered" evidence="1">
    <location>
        <begin position="30"/>
        <end position="49"/>
    </location>
</feature>
<keyword evidence="3" id="KW-1185">Reference proteome</keyword>
<accession>A0A316Z8S3</accession>
<dbReference type="RefSeq" id="XP_025597667.1">
    <property type="nucleotide sequence ID" value="XM_025741178.1"/>
</dbReference>
<evidence type="ECO:0000313" key="3">
    <source>
        <dbReference type="Proteomes" id="UP000245946"/>
    </source>
</evidence>
<name>A0A316Z8S3_9BASI</name>
<dbReference type="AlphaFoldDB" id="A0A316Z8S3"/>
<dbReference type="EMBL" id="KZ819295">
    <property type="protein sequence ID" value="PWN97388.1"/>
    <property type="molecule type" value="Genomic_DNA"/>
</dbReference>
<dbReference type="Proteomes" id="UP000245946">
    <property type="component" value="Unassembled WGS sequence"/>
</dbReference>
<gene>
    <name evidence="2" type="ORF">FA09DRAFT_325792</name>
</gene>
<dbReference type="GeneID" id="37268722"/>
<protein>
    <submittedName>
        <fullName evidence="2">Uncharacterized protein</fullName>
    </submittedName>
</protein>
<evidence type="ECO:0000313" key="2">
    <source>
        <dbReference type="EMBL" id="PWN97388.1"/>
    </source>
</evidence>